<dbReference type="EMBL" id="CM018043">
    <property type="protein sequence ID" value="KAA8531071.1"/>
    <property type="molecule type" value="Genomic_DNA"/>
</dbReference>
<organism evidence="2 3">
    <name type="scientific">Nyssa sinensis</name>
    <dbReference type="NCBI Taxonomy" id="561372"/>
    <lineage>
        <taxon>Eukaryota</taxon>
        <taxon>Viridiplantae</taxon>
        <taxon>Streptophyta</taxon>
        <taxon>Embryophyta</taxon>
        <taxon>Tracheophyta</taxon>
        <taxon>Spermatophyta</taxon>
        <taxon>Magnoliopsida</taxon>
        <taxon>eudicotyledons</taxon>
        <taxon>Gunneridae</taxon>
        <taxon>Pentapetalae</taxon>
        <taxon>asterids</taxon>
        <taxon>Cornales</taxon>
        <taxon>Nyssaceae</taxon>
        <taxon>Nyssa</taxon>
    </lineage>
</organism>
<dbReference type="OrthoDB" id="1719747at2759"/>
<evidence type="ECO:0000313" key="2">
    <source>
        <dbReference type="EMBL" id="KAA8531071.1"/>
    </source>
</evidence>
<dbReference type="AlphaFoldDB" id="A0A5J5APS7"/>
<reference evidence="2 3" key="1">
    <citation type="submission" date="2019-09" db="EMBL/GenBank/DDBJ databases">
        <title>A chromosome-level genome assembly of the Chinese tupelo Nyssa sinensis.</title>
        <authorList>
            <person name="Yang X."/>
            <person name="Kang M."/>
            <person name="Yang Y."/>
            <person name="Xiong H."/>
            <person name="Wang M."/>
            <person name="Zhang Z."/>
            <person name="Wang Z."/>
            <person name="Wu H."/>
            <person name="Ma T."/>
            <person name="Liu J."/>
            <person name="Xi Z."/>
        </authorList>
    </citation>
    <scope>NUCLEOTIDE SEQUENCE [LARGE SCALE GENOMIC DNA]</scope>
    <source>
        <strain evidence="2">J267</strain>
        <tissue evidence="2">Leaf</tissue>
    </source>
</reference>
<keyword evidence="3" id="KW-1185">Reference proteome</keyword>
<proteinExistence type="predicted"/>
<protein>
    <recommendedName>
        <fullName evidence="1">Retrovirus-related Pol polyprotein from transposon TNT 1-94-like beta-barrel domain-containing protein</fullName>
    </recommendedName>
</protein>
<name>A0A5J5APS7_9ASTE</name>
<feature type="domain" description="Retrovirus-related Pol polyprotein from transposon TNT 1-94-like beta-barrel" evidence="1">
    <location>
        <begin position="10"/>
        <end position="78"/>
    </location>
</feature>
<sequence length="137" mass="14985">MSMLSSHLTASASSTNHQESLAAITYSAGHSTVTLPNHTQIVVAFSGDIKLCDNLILKDVLYVPQFKFNLMSVSALTKGSQFTVNFFLDCFIIQEINSKKMISKGDKLKDLYVLDTTTLKSQSIAYVNSVSARSLAQ</sequence>
<accession>A0A5J5APS7</accession>
<dbReference type="InterPro" id="IPR054722">
    <property type="entry name" value="PolX-like_BBD"/>
</dbReference>
<dbReference type="Proteomes" id="UP000325577">
    <property type="component" value="Linkage Group LG2"/>
</dbReference>
<gene>
    <name evidence="2" type="ORF">F0562_005780</name>
</gene>
<evidence type="ECO:0000313" key="3">
    <source>
        <dbReference type="Proteomes" id="UP000325577"/>
    </source>
</evidence>
<evidence type="ECO:0000259" key="1">
    <source>
        <dbReference type="Pfam" id="PF22936"/>
    </source>
</evidence>
<dbReference type="Pfam" id="PF22936">
    <property type="entry name" value="Pol_BBD"/>
    <property type="match status" value="1"/>
</dbReference>